<dbReference type="PRINTS" id="PR01270">
    <property type="entry name" value="HDASUPER"/>
</dbReference>
<keyword evidence="7" id="KW-0862">Zinc</keyword>
<gene>
    <name evidence="12" type="ORF">Plil01_000610100</name>
</gene>
<dbReference type="GO" id="GO:0141221">
    <property type="term" value="F:histone deacetylase activity, hydrolytic mechanism"/>
    <property type="evidence" value="ECO:0007669"/>
    <property type="project" value="UniProtKB-EC"/>
</dbReference>
<dbReference type="PANTHER" id="PTHR10625:SF44">
    <property type="entry name" value="HISTONE DEACETYLASE 19"/>
    <property type="match status" value="1"/>
</dbReference>
<dbReference type="SMART" id="SM01336">
    <property type="entry name" value="zf-PARP"/>
    <property type="match status" value="1"/>
</dbReference>
<dbReference type="Gene3D" id="3.60.10.10">
    <property type="entry name" value="Endonuclease/exonuclease/phosphatase"/>
    <property type="match status" value="1"/>
</dbReference>
<evidence type="ECO:0000313" key="13">
    <source>
        <dbReference type="Proteomes" id="UP001165083"/>
    </source>
</evidence>
<dbReference type="InterPro" id="IPR036957">
    <property type="entry name" value="Znf_PARP_sf"/>
</dbReference>
<dbReference type="Pfam" id="PF00645">
    <property type="entry name" value="zf-PARP"/>
    <property type="match status" value="1"/>
</dbReference>
<feature type="compositionally biased region" description="Acidic residues" evidence="10">
    <location>
        <begin position="336"/>
        <end position="347"/>
    </location>
</feature>
<feature type="compositionally biased region" description="Basic and acidic residues" evidence="10">
    <location>
        <begin position="737"/>
        <end position="764"/>
    </location>
</feature>
<evidence type="ECO:0000256" key="4">
    <source>
        <dbReference type="ARBA" id="ARBA00022723"/>
    </source>
</evidence>
<dbReference type="InterPro" id="IPR023696">
    <property type="entry name" value="Ureohydrolase_dom_sf"/>
</dbReference>
<dbReference type="SUPFAM" id="SSF56219">
    <property type="entry name" value="DNase I-like"/>
    <property type="match status" value="1"/>
</dbReference>
<proteinExistence type="inferred from homology"/>
<keyword evidence="13" id="KW-1185">Reference proteome</keyword>
<evidence type="ECO:0000256" key="3">
    <source>
        <dbReference type="ARBA" id="ARBA00012111"/>
    </source>
</evidence>
<dbReference type="EMBL" id="BSXW01000263">
    <property type="protein sequence ID" value="GMF16888.1"/>
    <property type="molecule type" value="Genomic_DNA"/>
</dbReference>
<dbReference type="Proteomes" id="UP001165083">
    <property type="component" value="Unassembled WGS sequence"/>
</dbReference>
<dbReference type="InterPro" id="IPR023801">
    <property type="entry name" value="His_deacetylse_dom"/>
</dbReference>
<dbReference type="Pfam" id="PF00850">
    <property type="entry name" value="Hist_deacetyl"/>
    <property type="match status" value="1"/>
</dbReference>
<dbReference type="Gene3D" id="3.30.1740.10">
    <property type="entry name" value="Zinc finger, PARP-type"/>
    <property type="match status" value="1"/>
</dbReference>
<name>A0A9W6TM98_9STRA</name>
<evidence type="ECO:0000313" key="12">
    <source>
        <dbReference type="EMBL" id="GMF16888.1"/>
    </source>
</evidence>
<reference evidence="12" key="1">
    <citation type="submission" date="2023-04" db="EMBL/GenBank/DDBJ databases">
        <title>Phytophthora lilii NBRC 32176.</title>
        <authorList>
            <person name="Ichikawa N."/>
            <person name="Sato H."/>
            <person name="Tonouchi N."/>
        </authorList>
    </citation>
    <scope>NUCLEOTIDE SEQUENCE</scope>
    <source>
        <strain evidence="12">NBRC 32176</strain>
    </source>
</reference>
<evidence type="ECO:0000256" key="1">
    <source>
        <dbReference type="ARBA" id="ARBA00004123"/>
    </source>
</evidence>
<dbReference type="SUPFAM" id="SSF57716">
    <property type="entry name" value="Glucocorticoid receptor-like (DNA-binding domain)"/>
    <property type="match status" value="1"/>
</dbReference>
<comment type="similarity">
    <text evidence="2">Belongs to the histone deacetylase family. HD type 1 subfamily.</text>
</comment>
<dbReference type="GO" id="GO:0003677">
    <property type="term" value="F:DNA binding"/>
    <property type="evidence" value="ECO:0007669"/>
    <property type="project" value="InterPro"/>
</dbReference>
<keyword evidence="5" id="KW-0863">Zinc-finger</keyword>
<dbReference type="InterPro" id="IPR001510">
    <property type="entry name" value="Znf_PARP"/>
</dbReference>
<comment type="caution">
    <text evidence="12">The sequence shown here is derived from an EMBL/GenBank/DDBJ whole genome shotgun (WGS) entry which is preliminary data.</text>
</comment>
<dbReference type="PROSITE" id="PS50064">
    <property type="entry name" value="ZF_PARP_2"/>
    <property type="match status" value="1"/>
</dbReference>
<evidence type="ECO:0000256" key="10">
    <source>
        <dbReference type="SAM" id="MobiDB-lite"/>
    </source>
</evidence>
<dbReference type="Gene3D" id="3.40.800.20">
    <property type="entry name" value="Histone deacetylase domain"/>
    <property type="match status" value="1"/>
</dbReference>
<evidence type="ECO:0000256" key="6">
    <source>
        <dbReference type="ARBA" id="ARBA00022801"/>
    </source>
</evidence>
<protein>
    <recommendedName>
        <fullName evidence="3">histone deacetylase</fullName>
        <ecNumber evidence="3">3.5.1.98</ecNumber>
    </recommendedName>
</protein>
<feature type="region of interest" description="Disordered" evidence="10">
    <location>
        <begin position="728"/>
        <end position="797"/>
    </location>
</feature>
<dbReference type="PANTHER" id="PTHR10625">
    <property type="entry name" value="HISTONE DEACETYLASE HDAC1-RELATED"/>
    <property type="match status" value="1"/>
</dbReference>
<dbReference type="InterPro" id="IPR003084">
    <property type="entry name" value="HDAC_I/II"/>
</dbReference>
<sequence length="797" mass="88138">MNAFEDDATYIIPKPESTPYYDLYATETNVIPNTIPRSSAIALPVRALETLPFASSAMGRELVLMQVEAAPGKTLVVGTAHLESLPKFAAPRVAQLKQSLQLLRDRVVNADSDDVLSIGVKRCRDSSVCLGAVFMGDTNLLKADMKLLDQRLAAYADVDVELAKTGRSKCRTCGDAIEKGAVRVGKMAKDTVAGGKVLEIRVWFHESCFVDAATTTKDEKTWARRKTRELRGEEPETGEEELDLATLGLPGGWRDLWLSVPGNTEENGYTFDGTRNTLVTSRSFRSRLDRMYFYPAPGEAGQQCVFNEIVIVGQQKIADGLWPSDHFGLLSTFTIPDDDDDDDDDDSSAAKKKSAKTTDSNPHAGSKQTPIAIESRTSRRRRRLRTFTHQTTLTSCRESAPATRKTWPPSSRSVSWLERFMLQGVDAQTFFYCLADNLGELTDCPVFDGIFDFCQIYSGGTLDAVSRLNHGQCDIAINWAGGLHHAKKSEGSGFCYVNDIVLGILELLKYHPRVLYIDIDVHHGDGVEEAFYVTDRVMTVSFHKYGDFFPGTGDIKVWTVSACFVDGMNDESYESVFKPVIQKVMETFCPSAVVLQCGADSLTGDRLGCFNVTTRGHGECVKFVKSFGLPMLVLGGGGYTIRNVSRAWAFETSILLDEEVSNNIPYNDYFEFYAPNFKLHLEPDPDLENANSREYLDECKSKILENLRALTGAPSVQMSQAPPTHMLREEDEDAADPDSRTDNDGKRQHEAEFYRDDKDQRGNAEDEADASASAANGSAQEEGEDSTAPDVIPMDVD</sequence>
<accession>A0A9W6TM98</accession>
<organism evidence="12 13">
    <name type="scientific">Phytophthora lilii</name>
    <dbReference type="NCBI Taxonomy" id="2077276"/>
    <lineage>
        <taxon>Eukaryota</taxon>
        <taxon>Sar</taxon>
        <taxon>Stramenopiles</taxon>
        <taxon>Oomycota</taxon>
        <taxon>Peronosporomycetes</taxon>
        <taxon>Peronosporales</taxon>
        <taxon>Peronosporaceae</taxon>
        <taxon>Phytophthora</taxon>
    </lineage>
</organism>
<comment type="subcellular location">
    <subcellularLocation>
        <location evidence="1">Nucleus</location>
    </subcellularLocation>
</comment>
<dbReference type="InterPro" id="IPR036691">
    <property type="entry name" value="Endo/exonu/phosph_ase_sf"/>
</dbReference>
<dbReference type="GO" id="GO:0005634">
    <property type="term" value="C:nucleus"/>
    <property type="evidence" value="ECO:0007669"/>
    <property type="project" value="UniProtKB-SubCell"/>
</dbReference>
<feature type="domain" description="PARP-type" evidence="11">
    <location>
        <begin position="158"/>
        <end position="244"/>
    </location>
</feature>
<dbReference type="AlphaFoldDB" id="A0A9W6TM98"/>
<dbReference type="PRINTS" id="PR01271">
    <property type="entry name" value="HISDACETLASE"/>
</dbReference>
<keyword evidence="9" id="KW-0539">Nucleus</keyword>
<evidence type="ECO:0000256" key="9">
    <source>
        <dbReference type="ARBA" id="ARBA00023242"/>
    </source>
</evidence>
<dbReference type="OrthoDB" id="1918432at2759"/>
<feature type="compositionally biased region" description="Low complexity" evidence="10">
    <location>
        <begin position="770"/>
        <end position="780"/>
    </location>
</feature>
<evidence type="ECO:0000259" key="11">
    <source>
        <dbReference type="PROSITE" id="PS50064"/>
    </source>
</evidence>
<dbReference type="EC" id="3.5.1.98" evidence="3"/>
<feature type="region of interest" description="Disordered" evidence="10">
    <location>
        <begin position="335"/>
        <end position="375"/>
    </location>
</feature>
<evidence type="ECO:0000256" key="7">
    <source>
        <dbReference type="ARBA" id="ARBA00022833"/>
    </source>
</evidence>
<dbReference type="SUPFAM" id="SSF52768">
    <property type="entry name" value="Arginase/deacetylase"/>
    <property type="match status" value="1"/>
</dbReference>
<dbReference type="GO" id="GO:0040029">
    <property type="term" value="P:epigenetic regulation of gene expression"/>
    <property type="evidence" value="ECO:0007669"/>
    <property type="project" value="TreeGrafter"/>
</dbReference>
<evidence type="ECO:0000256" key="5">
    <source>
        <dbReference type="ARBA" id="ARBA00022771"/>
    </source>
</evidence>
<dbReference type="InterPro" id="IPR037138">
    <property type="entry name" value="His_deacetylse_dom_sf"/>
</dbReference>
<dbReference type="GO" id="GO:0008270">
    <property type="term" value="F:zinc ion binding"/>
    <property type="evidence" value="ECO:0007669"/>
    <property type="project" value="UniProtKB-KW"/>
</dbReference>
<evidence type="ECO:0000256" key="8">
    <source>
        <dbReference type="ARBA" id="ARBA00022853"/>
    </source>
</evidence>
<keyword evidence="8" id="KW-0156">Chromatin regulator</keyword>
<evidence type="ECO:0000256" key="2">
    <source>
        <dbReference type="ARBA" id="ARBA00006457"/>
    </source>
</evidence>
<keyword evidence="6" id="KW-0378">Hydrolase</keyword>
<dbReference type="InterPro" id="IPR000286">
    <property type="entry name" value="HDACs"/>
</dbReference>
<keyword evidence="4" id="KW-0479">Metal-binding</keyword>